<dbReference type="PROSITE" id="PS50297">
    <property type="entry name" value="ANK_REP_REGION"/>
    <property type="match status" value="2"/>
</dbReference>
<protein>
    <recommendedName>
        <fullName evidence="8">FYVE-type domain-containing protein</fullName>
    </recommendedName>
</protein>
<feature type="repeat" description="ANK" evidence="6">
    <location>
        <begin position="155"/>
        <end position="187"/>
    </location>
</feature>
<feature type="repeat" description="ANK" evidence="6">
    <location>
        <begin position="52"/>
        <end position="73"/>
    </location>
</feature>
<gene>
    <name evidence="9" type="ORF">N0F65_008939</name>
</gene>
<keyword evidence="5 6" id="KW-0040">ANK repeat</keyword>
<evidence type="ECO:0000256" key="1">
    <source>
        <dbReference type="ARBA" id="ARBA00022723"/>
    </source>
</evidence>
<keyword evidence="1" id="KW-0479">Metal-binding</keyword>
<sequence length="280" mass="30758">MDDGYRLSKRSSTVSSDGLTPLLQAARAGDLVLLNALIVQPGTDILRRDPVYGQTALHFAVRGGHLGIVQALLMPQLAGSMVNVADNRRNTALHLAAAKSRRMTKLLLEIGADVNFLNMRNQTPLGVHILTVTRDDPMMTEILLQHGANANAPIDKSTILHVALDKGLTQIATRLVRHGARLDLKDEHGKMVFDKVDATQLKMLLSKVAHAPVWVPDEERKDCMECSKKFSALGARRHHCRYCGRLLCSTCTGCSINTNKKKQRVCTTCFDTFVRGDSAP</sequence>
<feature type="repeat" description="ANK" evidence="6">
    <location>
        <begin position="17"/>
        <end position="50"/>
    </location>
</feature>
<dbReference type="PROSITE" id="PS50178">
    <property type="entry name" value="ZF_FYVE"/>
    <property type="match status" value="1"/>
</dbReference>
<keyword evidence="3 7" id="KW-0863">Zinc-finger</keyword>
<dbReference type="InterPro" id="IPR013083">
    <property type="entry name" value="Znf_RING/FYVE/PHD"/>
</dbReference>
<dbReference type="InterPro" id="IPR017455">
    <property type="entry name" value="Znf_FYVE-rel"/>
</dbReference>
<dbReference type="Proteomes" id="UP001146120">
    <property type="component" value="Unassembled WGS sequence"/>
</dbReference>
<proteinExistence type="predicted"/>
<comment type="caution">
    <text evidence="9">The sequence shown here is derived from an EMBL/GenBank/DDBJ whole genome shotgun (WGS) entry which is preliminary data.</text>
</comment>
<feature type="domain" description="FYVE-type" evidence="8">
    <location>
        <begin position="217"/>
        <end position="274"/>
    </location>
</feature>
<keyword evidence="4" id="KW-0862">Zinc</keyword>
<reference evidence="9" key="2">
    <citation type="journal article" date="2023" name="Microbiol Resour">
        <title>Decontamination and Annotation of the Draft Genome Sequence of the Oomycete Lagenidium giganteum ARSEF 373.</title>
        <authorList>
            <person name="Morgan W.R."/>
            <person name="Tartar A."/>
        </authorList>
    </citation>
    <scope>NUCLEOTIDE SEQUENCE</scope>
    <source>
        <strain evidence="9">ARSEF 373</strain>
    </source>
</reference>
<evidence type="ECO:0000256" key="3">
    <source>
        <dbReference type="ARBA" id="ARBA00022771"/>
    </source>
</evidence>
<dbReference type="PROSITE" id="PS50088">
    <property type="entry name" value="ANK_REPEAT"/>
    <property type="match status" value="3"/>
</dbReference>
<dbReference type="InterPro" id="IPR002110">
    <property type="entry name" value="Ankyrin_rpt"/>
</dbReference>
<dbReference type="SUPFAM" id="SSF48403">
    <property type="entry name" value="Ankyrin repeat"/>
    <property type="match status" value="1"/>
</dbReference>
<evidence type="ECO:0000259" key="8">
    <source>
        <dbReference type="PROSITE" id="PS50178"/>
    </source>
</evidence>
<dbReference type="GO" id="GO:0008270">
    <property type="term" value="F:zinc ion binding"/>
    <property type="evidence" value="ECO:0007669"/>
    <property type="project" value="UniProtKB-KW"/>
</dbReference>
<dbReference type="PANTHER" id="PTHR24171">
    <property type="entry name" value="ANKYRIN REPEAT DOMAIN-CONTAINING PROTEIN 39-RELATED"/>
    <property type="match status" value="1"/>
</dbReference>
<dbReference type="AlphaFoldDB" id="A0AAV2YY70"/>
<keyword evidence="2" id="KW-0677">Repeat</keyword>
<dbReference type="Gene3D" id="1.25.40.20">
    <property type="entry name" value="Ankyrin repeat-containing domain"/>
    <property type="match status" value="1"/>
</dbReference>
<name>A0AAV2YY70_9STRA</name>
<evidence type="ECO:0000256" key="4">
    <source>
        <dbReference type="ARBA" id="ARBA00022833"/>
    </source>
</evidence>
<keyword evidence="10" id="KW-1185">Reference proteome</keyword>
<dbReference type="EMBL" id="DAKRPA010000111">
    <property type="protein sequence ID" value="DAZ98254.1"/>
    <property type="molecule type" value="Genomic_DNA"/>
</dbReference>
<evidence type="ECO:0000313" key="10">
    <source>
        <dbReference type="Proteomes" id="UP001146120"/>
    </source>
</evidence>
<dbReference type="SUPFAM" id="SSF57903">
    <property type="entry name" value="FYVE/PHD zinc finger"/>
    <property type="match status" value="1"/>
</dbReference>
<evidence type="ECO:0000256" key="5">
    <source>
        <dbReference type="ARBA" id="ARBA00023043"/>
    </source>
</evidence>
<accession>A0AAV2YY70</accession>
<evidence type="ECO:0000256" key="7">
    <source>
        <dbReference type="PROSITE-ProRule" id="PRU00091"/>
    </source>
</evidence>
<evidence type="ECO:0000313" key="9">
    <source>
        <dbReference type="EMBL" id="DAZ98254.1"/>
    </source>
</evidence>
<evidence type="ECO:0000256" key="2">
    <source>
        <dbReference type="ARBA" id="ARBA00022737"/>
    </source>
</evidence>
<organism evidence="9 10">
    <name type="scientific">Lagenidium giganteum</name>
    <dbReference type="NCBI Taxonomy" id="4803"/>
    <lineage>
        <taxon>Eukaryota</taxon>
        <taxon>Sar</taxon>
        <taxon>Stramenopiles</taxon>
        <taxon>Oomycota</taxon>
        <taxon>Peronosporomycetes</taxon>
        <taxon>Pythiales</taxon>
        <taxon>Pythiaceae</taxon>
    </lineage>
</organism>
<dbReference type="PRINTS" id="PR01415">
    <property type="entry name" value="ANKYRIN"/>
</dbReference>
<dbReference type="Pfam" id="PF12796">
    <property type="entry name" value="Ank_2"/>
    <property type="match status" value="1"/>
</dbReference>
<dbReference type="Gene3D" id="3.30.40.10">
    <property type="entry name" value="Zinc/RING finger domain, C3HC4 (zinc finger)"/>
    <property type="match status" value="1"/>
</dbReference>
<evidence type="ECO:0000256" key="6">
    <source>
        <dbReference type="PROSITE-ProRule" id="PRU00023"/>
    </source>
</evidence>
<dbReference type="InterPro" id="IPR011011">
    <property type="entry name" value="Znf_FYVE_PHD"/>
</dbReference>
<dbReference type="SMART" id="SM00064">
    <property type="entry name" value="FYVE"/>
    <property type="match status" value="1"/>
</dbReference>
<reference evidence="9" key="1">
    <citation type="submission" date="2022-11" db="EMBL/GenBank/DDBJ databases">
        <authorList>
            <person name="Morgan W.R."/>
            <person name="Tartar A."/>
        </authorList>
    </citation>
    <scope>NUCLEOTIDE SEQUENCE</scope>
    <source>
        <strain evidence="9">ARSEF 373</strain>
    </source>
</reference>
<dbReference type="InterPro" id="IPR036770">
    <property type="entry name" value="Ankyrin_rpt-contain_sf"/>
</dbReference>
<dbReference type="SMART" id="SM00248">
    <property type="entry name" value="ANK"/>
    <property type="match status" value="5"/>
</dbReference>
<dbReference type="Pfam" id="PF01363">
    <property type="entry name" value="FYVE"/>
    <property type="match status" value="1"/>
</dbReference>
<dbReference type="InterPro" id="IPR000306">
    <property type="entry name" value="Znf_FYVE"/>
</dbReference>